<dbReference type="Proteomes" id="UP001497525">
    <property type="component" value="Unassembled WGS sequence"/>
</dbReference>
<protein>
    <submittedName>
        <fullName evidence="2">Uncharacterized protein</fullName>
    </submittedName>
</protein>
<feature type="compositionally biased region" description="Basic and acidic residues" evidence="1">
    <location>
        <begin position="31"/>
        <end position="48"/>
    </location>
</feature>
<evidence type="ECO:0000313" key="3">
    <source>
        <dbReference type="Proteomes" id="UP001497525"/>
    </source>
</evidence>
<proteinExistence type="predicted"/>
<gene>
    <name evidence="2" type="ORF">CDAUBV1_LOCUS12885</name>
</gene>
<feature type="compositionally biased region" description="Acidic residues" evidence="1">
    <location>
        <begin position="49"/>
        <end position="70"/>
    </location>
</feature>
<feature type="region of interest" description="Disordered" evidence="1">
    <location>
        <begin position="30"/>
        <end position="89"/>
    </location>
</feature>
<reference evidence="2" key="1">
    <citation type="submission" date="2024-06" db="EMBL/GenBank/DDBJ databases">
        <authorList>
            <person name="Liu X."/>
            <person name="Lenzi L."/>
            <person name="Haldenby T S."/>
            <person name="Uol C."/>
        </authorList>
    </citation>
    <scope>NUCLEOTIDE SEQUENCE</scope>
</reference>
<evidence type="ECO:0000256" key="1">
    <source>
        <dbReference type="SAM" id="MobiDB-lite"/>
    </source>
</evidence>
<organism evidence="2 3">
    <name type="scientific">Calicophoron daubneyi</name>
    <name type="common">Rumen fluke</name>
    <name type="synonym">Paramphistomum daubneyi</name>
    <dbReference type="NCBI Taxonomy" id="300641"/>
    <lineage>
        <taxon>Eukaryota</taxon>
        <taxon>Metazoa</taxon>
        <taxon>Spiralia</taxon>
        <taxon>Lophotrochozoa</taxon>
        <taxon>Platyhelminthes</taxon>
        <taxon>Trematoda</taxon>
        <taxon>Digenea</taxon>
        <taxon>Plagiorchiida</taxon>
        <taxon>Pronocephalata</taxon>
        <taxon>Paramphistomoidea</taxon>
        <taxon>Paramphistomidae</taxon>
        <taxon>Calicophoron</taxon>
    </lineage>
</organism>
<sequence length="127" mass="14345">MTVSQLSHVAAHKILIRLWMRNPPQIGTRVIADDDKHSDGYHSARHDDPDDDGDDDDDSGDGGDDDDDYSNEVNYSDVNDGDDNHYNHEAACPAWDKKKHMGGRIDLVLEIRMYAQCFFATKLNPRS</sequence>
<evidence type="ECO:0000313" key="2">
    <source>
        <dbReference type="EMBL" id="CAL5138284.1"/>
    </source>
</evidence>
<dbReference type="EMBL" id="CAXLJL010000489">
    <property type="protein sequence ID" value="CAL5138284.1"/>
    <property type="molecule type" value="Genomic_DNA"/>
</dbReference>
<name>A0AAV2TPS6_CALDB</name>
<dbReference type="AlphaFoldDB" id="A0AAV2TPS6"/>
<comment type="caution">
    <text evidence="2">The sequence shown here is derived from an EMBL/GenBank/DDBJ whole genome shotgun (WGS) entry which is preliminary data.</text>
</comment>
<accession>A0AAV2TPS6</accession>